<evidence type="ECO:0000259" key="1">
    <source>
        <dbReference type="Pfam" id="PF13649"/>
    </source>
</evidence>
<feature type="domain" description="Methyltransferase" evidence="1">
    <location>
        <begin position="190"/>
        <end position="246"/>
    </location>
</feature>
<dbReference type="EMBL" id="CDMZ01005633">
    <property type="protein sequence ID" value="CEM53334.1"/>
    <property type="molecule type" value="Genomic_DNA"/>
</dbReference>
<accession>A0A0G4I8J9</accession>
<sequence>MRFPLSLNCRPFFLTQPSPSVTHLSSRLRMTAVSDLSPDITEVSLLEEFETFQEERVRLPVLIDLRSKREREETGSVDGATQISVDELTPRTFELPPPFEYRLSFLGSEDECQKAKLFTKQGGCQWTVSECITKSEAINRMVKEGAPADKFQRGPLGVNEGWRANVFLEFCLKKFAPVFEEAGGEGRVALDLGCGNGRDGVFLAAKTGIRVVGSDNHDGALARARALTADLGLAGLCEWKQCDLRKNGKSVEDCQRELLREDRSESVGLIHGHRFLERRLLPVCRDLLACRGLFVWSTFASVDGEILEERPGPPYKAGRLLREGELREVFESSKSDCCFEIIFDEMGTLLSHGVEVNAHFFLARKK</sequence>
<dbReference type="SUPFAM" id="SSF53335">
    <property type="entry name" value="S-adenosyl-L-methionine-dependent methyltransferases"/>
    <property type="match status" value="1"/>
</dbReference>
<protein>
    <recommendedName>
        <fullName evidence="1">Methyltransferase domain-containing protein</fullName>
    </recommendedName>
</protein>
<evidence type="ECO:0000313" key="2">
    <source>
        <dbReference type="EMBL" id="CEM53334.1"/>
    </source>
</evidence>
<dbReference type="CDD" id="cd02440">
    <property type="entry name" value="AdoMet_MTases"/>
    <property type="match status" value="1"/>
</dbReference>
<reference evidence="2" key="1">
    <citation type="submission" date="2014-11" db="EMBL/GenBank/DDBJ databases">
        <authorList>
            <person name="Otto D Thomas"/>
            <person name="Naeem Raeece"/>
        </authorList>
    </citation>
    <scope>NUCLEOTIDE SEQUENCE</scope>
</reference>
<dbReference type="AlphaFoldDB" id="A0A0G4I8J9"/>
<dbReference type="InterPro" id="IPR041698">
    <property type="entry name" value="Methyltransf_25"/>
</dbReference>
<dbReference type="Pfam" id="PF13649">
    <property type="entry name" value="Methyltransf_25"/>
    <property type="match status" value="1"/>
</dbReference>
<name>A0A0G4I8J9_9ALVE</name>
<dbReference type="VEuPathDB" id="CryptoDB:Cvel_1972"/>
<dbReference type="InterPro" id="IPR029063">
    <property type="entry name" value="SAM-dependent_MTases_sf"/>
</dbReference>
<dbReference type="Gene3D" id="3.40.50.150">
    <property type="entry name" value="Vaccinia Virus protein VP39"/>
    <property type="match status" value="1"/>
</dbReference>
<proteinExistence type="predicted"/>
<gene>
    <name evidence="2" type="ORF">Cvel_1972</name>
</gene>
<organism evidence="2">
    <name type="scientific">Chromera velia CCMP2878</name>
    <dbReference type="NCBI Taxonomy" id="1169474"/>
    <lineage>
        <taxon>Eukaryota</taxon>
        <taxon>Sar</taxon>
        <taxon>Alveolata</taxon>
        <taxon>Colpodellida</taxon>
        <taxon>Chromeraceae</taxon>
        <taxon>Chromera</taxon>
    </lineage>
</organism>